<name>A0AAD6Z0B8_9AGAR</name>
<feature type="region of interest" description="Disordered" evidence="1">
    <location>
        <begin position="1"/>
        <end position="20"/>
    </location>
</feature>
<proteinExistence type="predicted"/>
<dbReference type="SUPFAM" id="SSF57701">
    <property type="entry name" value="Zn2/Cys6 DNA-binding domain"/>
    <property type="match status" value="1"/>
</dbReference>
<dbReference type="EMBL" id="JARIHO010000113">
    <property type="protein sequence ID" value="KAJ7302644.1"/>
    <property type="molecule type" value="Genomic_DNA"/>
</dbReference>
<dbReference type="PROSITE" id="PS50048">
    <property type="entry name" value="ZN2_CY6_FUNGAL_2"/>
    <property type="match status" value="1"/>
</dbReference>
<feature type="domain" description="Zn(2)-C6 fungal-type" evidence="2">
    <location>
        <begin position="22"/>
        <end position="54"/>
    </location>
</feature>
<feature type="region of interest" description="Disordered" evidence="1">
    <location>
        <begin position="53"/>
        <end position="95"/>
    </location>
</feature>
<comment type="caution">
    <text evidence="3">The sequence shown here is derived from an EMBL/GenBank/DDBJ whole genome shotgun (WGS) entry which is preliminary data.</text>
</comment>
<sequence length="601" mass="66845">MPVDRSPIIHSPDVVKRKKPPACDSCKARRVLCHPTTDGTPCPRCLEKGTKCTTTPVARGRPPKPNLGTVTGTPSTPTTASEEPEVLSDSPLNKKSVASRDSSRYLELPPELVHHLFECFTHLPQHNHPMFRGDVLRDALSSVSWQIHQLSPQLKVLAHCVVALSASISFDHAIIGPGPKPASLADRSVFARGADLRDYGVRRAPMYRTLCAEALRLACEVDIFLEPSEDNAASCFLLQFFENEKEARSRPWAVAYLCHVRAICDSWVHATPQNEIWTGFLLLEVLESTFCRQPITVSHHDQLLITEKNPLGLQDLFVSIRRVVQERKEKPLIPFTTMQPYLFHVTRLARELYETITGNVARRYPLDESSITDFISSLNHLHSIRSLVFDEEDDAYPGDALFHPAPQKRGHRLNLRSCAYIMTLSRATLVLALHRELIHRAAIASLATAATTPADQWAAERLALLRRQVGEMADITVSEVACALRSMPSLPHIAHIQRGNVIAWAEFCLDEADAAGSVSPERAATIETISEALKLTGYSWPVPSGLVERLDAYAETHRPSPAGFSEDSMFLDMFPAPLDHNWMSVFTVSLGNEIFPQDGYS</sequence>
<dbReference type="CDD" id="cd12148">
    <property type="entry name" value="fungal_TF_MHR"/>
    <property type="match status" value="1"/>
</dbReference>
<evidence type="ECO:0000313" key="4">
    <source>
        <dbReference type="Proteomes" id="UP001218218"/>
    </source>
</evidence>
<evidence type="ECO:0000259" key="2">
    <source>
        <dbReference type="PROSITE" id="PS50048"/>
    </source>
</evidence>
<reference evidence="3" key="1">
    <citation type="submission" date="2023-03" db="EMBL/GenBank/DDBJ databases">
        <title>Massive genome expansion in bonnet fungi (Mycena s.s.) driven by repeated elements and novel gene families across ecological guilds.</title>
        <authorList>
            <consortium name="Lawrence Berkeley National Laboratory"/>
            <person name="Harder C.B."/>
            <person name="Miyauchi S."/>
            <person name="Viragh M."/>
            <person name="Kuo A."/>
            <person name="Thoen E."/>
            <person name="Andreopoulos B."/>
            <person name="Lu D."/>
            <person name="Skrede I."/>
            <person name="Drula E."/>
            <person name="Henrissat B."/>
            <person name="Morin E."/>
            <person name="Kohler A."/>
            <person name="Barry K."/>
            <person name="LaButti K."/>
            <person name="Morin E."/>
            <person name="Salamov A."/>
            <person name="Lipzen A."/>
            <person name="Mereny Z."/>
            <person name="Hegedus B."/>
            <person name="Baldrian P."/>
            <person name="Stursova M."/>
            <person name="Weitz H."/>
            <person name="Taylor A."/>
            <person name="Grigoriev I.V."/>
            <person name="Nagy L.G."/>
            <person name="Martin F."/>
            <person name="Kauserud H."/>
        </authorList>
    </citation>
    <scope>NUCLEOTIDE SEQUENCE</scope>
    <source>
        <strain evidence="3">CBHHK002</strain>
    </source>
</reference>
<organism evidence="3 4">
    <name type="scientific">Mycena albidolilacea</name>
    <dbReference type="NCBI Taxonomy" id="1033008"/>
    <lineage>
        <taxon>Eukaryota</taxon>
        <taxon>Fungi</taxon>
        <taxon>Dikarya</taxon>
        <taxon>Basidiomycota</taxon>
        <taxon>Agaricomycotina</taxon>
        <taxon>Agaricomycetes</taxon>
        <taxon>Agaricomycetidae</taxon>
        <taxon>Agaricales</taxon>
        <taxon>Marasmiineae</taxon>
        <taxon>Mycenaceae</taxon>
        <taxon>Mycena</taxon>
    </lineage>
</organism>
<dbReference type="GO" id="GO:0008270">
    <property type="term" value="F:zinc ion binding"/>
    <property type="evidence" value="ECO:0007669"/>
    <property type="project" value="InterPro"/>
</dbReference>
<dbReference type="GO" id="GO:0000981">
    <property type="term" value="F:DNA-binding transcription factor activity, RNA polymerase II-specific"/>
    <property type="evidence" value="ECO:0007669"/>
    <property type="project" value="InterPro"/>
</dbReference>
<dbReference type="InterPro" id="IPR001138">
    <property type="entry name" value="Zn2Cys6_DnaBD"/>
</dbReference>
<dbReference type="Proteomes" id="UP001218218">
    <property type="component" value="Unassembled WGS sequence"/>
</dbReference>
<dbReference type="PROSITE" id="PS00463">
    <property type="entry name" value="ZN2_CY6_FUNGAL_1"/>
    <property type="match status" value="1"/>
</dbReference>
<dbReference type="CDD" id="cd00067">
    <property type="entry name" value="GAL4"/>
    <property type="match status" value="1"/>
</dbReference>
<feature type="compositionally biased region" description="Low complexity" evidence="1">
    <location>
        <begin position="68"/>
        <end position="81"/>
    </location>
</feature>
<dbReference type="InterPro" id="IPR036864">
    <property type="entry name" value="Zn2-C6_fun-type_DNA-bd_sf"/>
</dbReference>
<evidence type="ECO:0000313" key="3">
    <source>
        <dbReference type="EMBL" id="KAJ7302644.1"/>
    </source>
</evidence>
<accession>A0AAD6Z0B8</accession>
<dbReference type="AlphaFoldDB" id="A0AAD6Z0B8"/>
<evidence type="ECO:0000256" key="1">
    <source>
        <dbReference type="SAM" id="MobiDB-lite"/>
    </source>
</evidence>
<keyword evidence="4" id="KW-1185">Reference proteome</keyword>
<gene>
    <name evidence="3" type="ORF">DFH08DRAFT_904865</name>
</gene>
<dbReference type="Gene3D" id="4.10.240.10">
    <property type="entry name" value="Zn(2)-C6 fungal-type DNA-binding domain"/>
    <property type="match status" value="1"/>
</dbReference>
<protein>
    <recommendedName>
        <fullName evidence="2">Zn(2)-C6 fungal-type domain-containing protein</fullName>
    </recommendedName>
</protein>